<accession>A0A0B3VSB7</accession>
<dbReference type="PANTHER" id="PTHR43169:SF2">
    <property type="entry name" value="NAD_GMP SYNTHASE DOMAIN-CONTAINING PROTEIN"/>
    <property type="match status" value="1"/>
</dbReference>
<gene>
    <name evidence="3" type="ORF">QX51_18990</name>
</gene>
<dbReference type="InterPro" id="IPR005232">
    <property type="entry name" value="LarE"/>
</dbReference>
<dbReference type="PANTHER" id="PTHR43169">
    <property type="entry name" value="EXSB FAMILY PROTEIN"/>
    <property type="match status" value="1"/>
</dbReference>
<dbReference type="Proteomes" id="UP000031189">
    <property type="component" value="Unassembled WGS sequence"/>
</dbReference>
<dbReference type="EMBL" id="JWHR01000164">
    <property type="protein sequence ID" value="KHS55519.1"/>
    <property type="molecule type" value="Genomic_DNA"/>
</dbReference>
<dbReference type="InterPro" id="IPR022310">
    <property type="entry name" value="NAD/GMP_synthase"/>
</dbReference>
<dbReference type="Gene3D" id="3.40.50.620">
    <property type="entry name" value="HUPs"/>
    <property type="match status" value="1"/>
</dbReference>
<comment type="caution">
    <text evidence="3">The sequence shown here is derived from an EMBL/GenBank/DDBJ whole genome shotgun (WGS) entry which is preliminary data.</text>
</comment>
<dbReference type="PIRSF" id="PIRSF006661">
    <property type="entry name" value="PP-lp_UCP006661"/>
    <property type="match status" value="1"/>
</dbReference>
<dbReference type="RefSeq" id="WP_039681463.1">
    <property type="nucleotide sequence ID" value="NZ_JAWGXO010000018.1"/>
</dbReference>
<dbReference type="Pfam" id="PF02540">
    <property type="entry name" value="NAD_synthase"/>
    <property type="match status" value="1"/>
</dbReference>
<dbReference type="AlphaFoldDB" id="A0A0B3VSB7"/>
<dbReference type="GO" id="GO:0016783">
    <property type="term" value="F:sulfurtransferase activity"/>
    <property type="evidence" value="ECO:0007669"/>
    <property type="project" value="InterPro"/>
</dbReference>
<evidence type="ECO:0000313" key="3">
    <source>
        <dbReference type="EMBL" id="KHS55519.1"/>
    </source>
</evidence>
<evidence type="ECO:0000259" key="2">
    <source>
        <dbReference type="Pfam" id="PF02540"/>
    </source>
</evidence>
<dbReference type="SUPFAM" id="SSF52402">
    <property type="entry name" value="Adenine nucleotide alpha hydrolases-like"/>
    <property type="match status" value="1"/>
</dbReference>
<keyword evidence="4" id="KW-1185">Reference proteome</keyword>
<reference evidence="3 4" key="1">
    <citation type="submission" date="2014-12" db="EMBL/GenBank/DDBJ databases">
        <title>Draft genome sequence of Terrisporobacter sp. 08-306576, isolated from the blood culture of a bacteremia patient.</title>
        <authorList>
            <person name="Lund L.C."/>
            <person name="Sydenham T.V."/>
            <person name="Hogh S.V."/>
            <person name="Skov M.N."/>
            <person name="Kemp M."/>
            <person name="Justesen U.S."/>
        </authorList>
    </citation>
    <scope>NUCLEOTIDE SEQUENCE [LARGE SCALE GENOMIC DNA]</scope>
    <source>
        <strain evidence="3 4">08-306576</strain>
    </source>
</reference>
<dbReference type="InterPro" id="IPR052188">
    <property type="entry name" value="Ni-pincer_cofactor_biosynth"/>
</dbReference>
<dbReference type="GO" id="GO:0006163">
    <property type="term" value="P:purine nucleotide metabolic process"/>
    <property type="evidence" value="ECO:0007669"/>
    <property type="project" value="UniProtKB-ARBA"/>
</dbReference>
<name>A0A0B3VSB7_9FIRM</name>
<evidence type="ECO:0000313" key="4">
    <source>
        <dbReference type="Proteomes" id="UP000031189"/>
    </source>
</evidence>
<feature type="domain" description="NAD/GMP synthase" evidence="2">
    <location>
        <begin position="18"/>
        <end position="85"/>
    </location>
</feature>
<dbReference type="InterPro" id="IPR014729">
    <property type="entry name" value="Rossmann-like_a/b/a_fold"/>
</dbReference>
<sequence length="266" mass="30769">MDKILNNKLNVLIKDLKEMKKVAIAYSGGVDSNFLLKVAKDTLEENVVAITISAMMHSSREIEEAQNYAKEYDVNHILCNIDNLYLQEFIENGPLRCYHCKKFIFSKIKEIASEHNIKYILDGTNLSDLDDYRPGLKVLEELNIVSPLKNAGLTKDDIRILSKELNISTYKKPSFSCLATRIPVGDKITKEKLRMIEEGENFLQDNNFSQYRVRVHDNMARIEVDKKEICKFYDDEMINKINLKFKEIGFKYVTLDLNGYKMGSMN</sequence>
<dbReference type="STRING" id="1577792.QX51_18990"/>
<dbReference type="OrthoDB" id="9776919at2"/>
<dbReference type="NCBIfam" id="TIGR00268">
    <property type="entry name" value="ATP-dependent sacrificial sulfur transferase LarE"/>
    <property type="match status" value="1"/>
</dbReference>
<dbReference type="CDD" id="cd01990">
    <property type="entry name" value="LarE-like"/>
    <property type="match status" value="1"/>
</dbReference>
<organism evidence="3 4">
    <name type="scientific">Terrisporobacter othiniensis</name>
    <dbReference type="NCBI Taxonomy" id="1577792"/>
    <lineage>
        <taxon>Bacteria</taxon>
        <taxon>Bacillati</taxon>
        <taxon>Bacillota</taxon>
        <taxon>Clostridia</taxon>
        <taxon>Peptostreptococcales</taxon>
        <taxon>Peptostreptococcaceae</taxon>
        <taxon>Terrisporobacter</taxon>
    </lineage>
</organism>
<feature type="active site" description="Nucleophile and sulfur donor" evidence="1">
    <location>
        <position position="177"/>
    </location>
</feature>
<evidence type="ECO:0000256" key="1">
    <source>
        <dbReference type="PIRSR" id="PIRSR006661-1"/>
    </source>
</evidence>
<proteinExistence type="predicted"/>
<protein>
    <submittedName>
        <fullName evidence="3">Potassium ABC transporter ATPase</fullName>
    </submittedName>
</protein>